<organism evidence="6 7">
    <name type="scientific">Kistimonas scapharcae</name>
    <dbReference type="NCBI Taxonomy" id="1036133"/>
    <lineage>
        <taxon>Bacteria</taxon>
        <taxon>Pseudomonadati</taxon>
        <taxon>Pseudomonadota</taxon>
        <taxon>Gammaproteobacteria</taxon>
        <taxon>Oceanospirillales</taxon>
        <taxon>Endozoicomonadaceae</taxon>
        <taxon>Kistimonas</taxon>
    </lineage>
</organism>
<dbReference type="PRINTS" id="PR01727">
    <property type="entry name" value="DNABINDINGHU"/>
</dbReference>
<accession>A0ABP8UXJ2</accession>
<evidence type="ECO:0000313" key="7">
    <source>
        <dbReference type="Proteomes" id="UP001500604"/>
    </source>
</evidence>
<comment type="function">
    <text evidence="1">Histone-like DNA-binding protein which is capable of wrapping DNA to stabilize it, and thus to prevent its denaturation under extreme environmental conditions.</text>
</comment>
<evidence type="ECO:0000256" key="4">
    <source>
        <dbReference type="ARBA" id="ARBA00023125"/>
    </source>
</evidence>
<dbReference type="InterPro" id="IPR010992">
    <property type="entry name" value="IHF-like_DNA-bd_dom_sf"/>
</dbReference>
<proteinExistence type="inferred from homology"/>
<name>A0ABP8UXJ2_9GAMM</name>
<evidence type="ECO:0000256" key="3">
    <source>
        <dbReference type="ARBA" id="ARBA00023067"/>
    </source>
</evidence>
<dbReference type="Gene3D" id="4.10.520.10">
    <property type="entry name" value="IHF-like DNA-binding proteins"/>
    <property type="match status" value="1"/>
</dbReference>
<dbReference type="PANTHER" id="PTHR33175">
    <property type="entry name" value="DNA-BINDING PROTEIN HU"/>
    <property type="match status" value="1"/>
</dbReference>
<dbReference type="EMBL" id="BAABFL010000064">
    <property type="protein sequence ID" value="GAA4648327.1"/>
    <property type="molecule type" value="Genomic_DNA"/>
</dbReference>
<evidence type="ECO:0000256" key="5">
    <source>
        <dbReference type="RuleBase" id="RU003939"/>
    </source>
</evidence>
<keyword evidence="3" id="KW-0226">DNA condensation</keyword>
<dbReference type="PANTHER" id="PTHR33175:SF3">
    <property type="entry name" value="DNA-BINDING PROTEIN HU-BETA"/>
    <property type="match status" value="1"/>
</dbReference>
<dbReference type="InterPro" id="IPR000119">
    <property type="entry name" value="Hist_DNA-bd"/>
</dbReference>
<comment type="caution">
    <text evidence="6">The sequence shown here is derived from an EMBL/GenBank/DDBJ whole genome shotgun (WGS) entry which is preliminary data.</text>
</comment>
<gene>
    <name evidence="6" type="primary">hupA_2</name>
    <name evidence="6" type="ORF">GCM10023116_05940</name>
</gene>
<sequence>MNKAQLVELLAKQADLSKAQAERALKATLENIQEALAKGDAIQLTGFGTFSINERAARTGRNPQTGQPIQIAAARIPTFKAGKTLKEAVNH</sequence>
<dbReference type="GO" id="GO:0003677">
    <property type="term" value="F:DNA binding"/>
    <property type="evidence" value="ECO:0007669"/>
    <property type="project" value="UniProtKB-KW"/>
</dbReference>
<dbReference type="PROSITE" id="PS00045">
    <property type="entry name" value="HISTONE_LIKE"/>
    <property type="match status" value="1"/>
</dbReference>
<dbReference type="CDD" id="cd13831">
    <property type="entry name" value="HU"/>
    <property type="match status" value="1"/>
</dbReference>
<dbReference type="Proteomes" id="UP001500604">
    <property type="component" value="Unassembled WGS sequence"/>
</dbReference>
<reference evidence="7" key="1">
    <citation type="journal article" date="2019" name="Int. J. Syst. Evol. Microbiol.">
        <title>The Global Catalogue of Microorganisms (GCM) 10K type strain sequencing project: providing services to taxonomists for standard genome sequencing and annotation.</title>
        <authorList>
            <consortium name="The Broad Institute Genomics Platform"/>
            <consortium name="The Broad Institute Genome Sequencing Center for Infectious Disease"/>
            <person name="Wu L."/>
            <person name="Ma J."/>
        </authorList>
    </citation>
    <scope>NUCLEOTIDE SEQUENCE [LARGE SCALE GENOMIC DNA]</scope>
    <source>
        <strain evidence="7">JCM 17805</strain>
    </source>
</reference>
<dbReference type="Pfam" id="PF00216">
    <property type="entry name" value="Bac_DNA_binding"/>
    <property type="match status" value="1"/>
</dbReference>
<evidence type="ECO:0000313" key="6">
    <source>
        <dbReference type="EMBL" id="GAA4648327.1"/>
    </source>
</evidence>
<evidence type="ECO:0000256" key="1">
    <source>
        <dbReference type="ARBA" id="ARBA00003819"/>
    </source>
</evidence>
<dbReference type="InterPro" id="IPR020816">
    <property type="entry name" value="Histone-like_DNA-bd_CS"/>
</dbReference>
<keyword evidence="7" id="KW-1185">Reference proteome</keyword>
<dbReference type="SUPFAM" id="SSF47729">
    <property type="entry name" value="IHF-like DNA-binding proteins"/>
    <property type="match status" value="1"/>
</dbReference>
<dbReference type="SMART" id="SM00411">
    <property type="entry name" value="BHL"/>
    <property type="match status" value="1"/>
</dbReference>
<evidence type="ECO:0000256" key="2">
    <source>
        <dbReference type="ARBA" id="ARBA00010529"/>
    </source>
</evidence>
<protein>
    <submittedName>
        <fullName evidence="6">DNA-binding protein HU-alpha</fullName>
    </submittedName>
</protein>
<keyword evidence="4 6" id="KW-0238">DNA-binding</keyword>
<dbReference type="RefSeq" id="WP_345193864.1">
    <property type="nucleotide sequence ID" value="NZ_BAABFL010000064.1"/>
</dbReference>
<comment type="similarity">
    <text evidence="2 5">Belongs to the bacterial histone-like protein family.</text>
</comment>